<feature type="chain" id="PRO_5007562146" description="Protein kinase domain-containing protein" evidence="4">
    <location>
        <begin position="22"/>
        <end position="368"/>
    </location>
</feature>
<evidence type="ECO:0008006" key="7">
    <source>
        <dbReference type="Google" id="ProtNLM"/>
    </source>
</evidence>
<dbReference type="Proteomes" id="UP000075714">
    <property type="component" value="Unassembled WGS sequence"/>
</dbReference>
<feature type="signal peptide" evidence="4">
    <location>
        <begin position="1"/>
        <end position="21"/>
    </location>
</feature>
<feature type="region of interest" description="Disordered" evidence="2">
    <location>
        <begin position="205"/>
        <end position="251"/>
    </location>
</feature>
<dbReference type="EMBL" id="LSYV01000013">
    <property type="protein sequence ID" value="KXZ51532.1"/>
    <property type="molecule type" value="Genomic_DNA"/>
</dbReference>
<dbReference type="GO" id="GO:0005524">
    <property type="term" value="F:ATP binding"/>
    <property type="evidence" value="ECO:0007669"/>
    <property type="project" value="UniProtKB-UniRule"/>
</dbReference>
<dbReference type="InterPro" id="IPR017441">
    <property type="entry name" value="Protein_kinase_ATP_BS"/>
</dbReference>
<reference evidence="6" key="1">
    <citation type="journal article" date="2016" name="Nat. Commun.">
        <title>The Gonium pectorale genome demonstrates co-option of cell cycle regulation during the evolution of multicellularity.</title>
        <authorList>
            <person name="Hanschen E.R."/>
            <person name="Marriage T.N."/>
            <person name="Ferris P.J."/>
            <person name="Hamaji T."/>
            <person name="Toyoda A."/>
            <person name="Fujiyama A."/>
            <person name="Neme R."/>
            <person name="Noguchi H."/>
            <person name="Minakuchi Y."/>
            <person name="Suzuki M."/>
            <person name="Kawai-Toyooka H."/>
            <person name="Smith D.R."/>
            <person name="Sparks H."/>
            <person name="Anderson J."/>
            <person name="Bakaric R."/>
            <person name="Luria V."/>
            <person name="Karger A."/>
            <person name="Kirschner M.W."/>
            <person name="Durand P.M."/>
            <person name="Michod R.E."/>
            <person name="Nozaki H."/>
            <person name="Olson B.J."/>
        </authorList>
    </citation>
    <scope>NUCLEOTIDE SEQUENCE [LARGE SCALE GENOMIC DNA]</scope>
    <source>
        <strain evidence="6">NIES-2863</strain>
    </source>
</reference>
<protein>
    <recommendedName>
        <fullName evidence="7">Protein kinase domain-containing protein</fullName>
    </recommendedName>
</protein>
<keyword evidence="4" id="KW-0732">Signal</keyword>
<sequence length="368" mass="37675">MATVQVGALLPLALGFDVVLGNGTAAAPAFLLLNDAAVIQRTCLPPALAKVSSSAVPRPAIVPGLQLAGRLPTFTDCVDSASAPAMRRCWRELGMYTDTAAFATNLDQYGNVVLAGYILWGLRLYYLCETVMTDQCVATKGGPVGCFCSMFPTGPTKQSHEVPGASGRSRPLLAPLLGGTLGGLAAVAVAATVAVVVLRARRRRKDPGRTRGHDGKDLADWHNPLSPRRGKHPVSATTGSAEPSSLSGPVSDLELVPVTPLTPIPAAIDMDVRLGEGAGEGELQLLPSTLGKGAFGQVVVGLYGGQRVAVKLLNTGLALPRAEAAAWVCEAVSAVQQASAGLAAGDSKLAGGVAAPAVALPPLQQVFL</sequence>
<keyword evidence="3" id="KW-0812">Transmembrane</keyword>
<feature type="transmembrane region" description="Helical" evidence="3">
    <location>
        <begin position="172"/>
        <end position="198"/>
    </location>
</feature>
<keyword evidence="6" id="KW-1185">Reference proteome</keyword>
<gene>
    <name evidence="5" type="ORF">GPECTOR_12g495</name>
</gene>
<evidence type="ECO:0000256" key="3">
    <source>
        <dbReference type="SAM" id="Phobius"/>
    </source>
</evidence>
<feature type="compositionally biased region" description="Polar residues" evidence="2">
    <location>
        <begin position="235"/>
        <end position="248"/>
    </location>
</feature>
<proteinExistence type="predicted"/>
<accession>A0A150GP69</accession>
<evidence type="ECO:0000256" key="4">
    <source>
        <dbReference type="SAM" id="SignalP"/>
    </source>
</evidence>
<keyword evidence="3" id="KW-1133">Transmembrane helix</keyword>
<comment type="caution">
    <text evidence="5">The sequence shown here is derived from an EMBL/GenBank/DDBJ whole genome shotgun (WGS) entry which is preliminary data.</text>
</comment>
<dbReference type="PROSITE" id="PS00107">
    <property type="entry name" value="PROTEIN_KINASE_ATP"/>
    <property type="match status" value="1"/>
</dbReference>
<evidence type="ECO:0000256" key="1">
    <source>
        <dbReference type="PROSITE-ProRule" id="PRU10141"/>
    </source>
</evidence>
<dbReference type="AlphaFoldDB" id="A0A150GP69"/>
<keyword evidence="1" id="KW-0547">Nucleotide-binding</keyword>
<evidence type="ECO:0000256" key="2">
    <source>
        <dbReference type="SAM" id="MobiDB-lite"/>
    </source>
</evidence>
<name>A0A150GP69_GONPE</name>
<organism evidence="5 6">
    <name type="scientific">Gonium pectorale</name>
    <name type="common">Green alga</name>
    <dbReference type="NCBI Taxonomy" id="33097"/>
    <lineage>
        <taxon>Eukaryota</taxon>
        <taxon>Viridiplantae</taxon>
        <taxon>Chlorophyta</taxon>
        <taxon>core chlorophytes</taxon>
        <taxon>Chlorophyceae</taxon>
        <taxon>CS clade</taxon>
        <taxon>Chlamydomonadales</taxon>
        <taxon>Volvocaceae</taxon>
        <taxon>Gonium</taxon>
    </lineage>
</organism>
<evidence type="ECO:0000313" key="6">
    <source>
        <dbReference type="Proteomes" id="UP000075714"/>
    </source>
</evidence>
<dbReference type="OrthoDB" id="541550at2759"/>
<keyword evidence="1" id="KW-0067">ATP-binding</keyword>
<feature type="compositionally biased region" description="Basic and acidic residues" evidence="2">
    <location>
        <begin position="207"/>
        <end position="220"/>
    </location>
</feature>
<evidence type="ECO:0000313" key="5">
    <source>
        <dbReference type="EMBL" id="KXZ51532.1"/>
    </source>
</evidence>
<feature type="binding site" evidence="1">
    <location>
        <position position="311"/>
    </location>
    <ligand>
        <name>ATP</name>
        <dbReference type="ChEBI" id="CHEBI:30616"/>
    </ligand>
</feature>
<keyword evidence="3" id="KW-0472">Membrane</keyword>